<dbReference type="PANTHER" id="PTHR34853:SF1">
    <property type="entry name" value="LIPASE 5"/>
    <property type="match status" value="1"/>
</dbReference>
<feature type="domain" description="Serine aminopeptidase S33" evidence="2">
    <location>
        <begin position="151"/>
        <end position="390"/>
    </location>
</feature>
<proteinExistence type="predicted"/>
<protein>
    <submittedName>
        <fullName evidence="3">Lipase</fullName>
    </submittedName>
</protein>
<evidence type="ECO:0000259" key="2">
    <source>
        <dbReference type="Pfam" id="PF12146"/>
    </source>
</evidence>
<organism evidence="3 4">
    <name type="scientific">Nonomuraea cavernae</name>
    <dbReference type="NCBI Taxonomy" id="2045107"/>
    <lineage>
        <taxon>Bacteria</taxon>
        <taxon>Bacillati</taxon>
        <taxon>Actinomycetota</taxon>
        <taxon>Actinomycetes</taxon>
        <taxon>Streptosporangiales</taxon>
        <taxon>Streptosporangiaceae</taxon>
        <taxon>Nonomuraea</taxon>
    </lineage>
</organism>
<dbReference type="GO" id="GO:0004806">
    <property type="term" value="F:triacylglycerol lipase activity"/>
    <property type="evidence" value="ECO:0007669"/>
    <property type="project" value="InterPro"/>
</dbReference>
<dbReference type="InterPro" id="IPR029058">
    <property type="entry name" value="AB_hydrolase_fold"/>
</dbReference>
<dbReference type="InterPro" id="IPR022742">
    <property type="entry name" value="Hydrolase_4"/>
</dbReference>
<dbReference type="AlphaFoldDB" id="A0A917Z4G1"/>
<accession>A0A917Z4G1</accession>
<dbReference type="GO" id="GO:0016042">
    <property type="term" value="P:lipid catabolic process"/>
    <property type="evidence" value="ECO:0007669"/>
    <property type="project" value="InterPro"/>
</dbReference>
<reference evidence="3" key="1">
    <citation type="journal article" date="2014" name="Int. J. Syst. Evol. Microbiol.">
        <title>Complete genome sequence of Corynebacterium casei LMG S-19264T (=DSM 44701T), isolated from a smear-ripened cheese.</title>
        <authorList>
            <consortium name="US DOE Joint Genome Institute (JGI-PGF)"/>
            <person name="Walter F."/>
            <person name="Albersmeier A."/>
            <person name="Kalinowski J."/>
            <person name="Ruckert C."/>
        </authorList>
    </citation>
    <scope>NUCLEOTIDE SEQUENCE</scope>
    <source>
        <strain evidence="3">CGMCC 4.7368</strain>
    </source>
</reference>
<dbReference type="Pfam" id="PF12146">
    <property type="entry name" value="Hydrolase_4"/>
    <property type="match status" value="1"/>
</dbReference>
<dbReference type="Proteomes" id="UP000646523">
    <property type="component" value="Unassembled WGS sequence"/>
</dbReference>
<gene>
    <name evidence="3" type="ORF">GCM10012289_41680</name>
</gene>
<dbReference type="SUPFAM" id="SSF53474">
    <property type="entry name" value="alpha/beta-Hydrolases"/>
    <property type="match status" value="1"/>
</dbReference>
<dbReference type="PANTHER" id="PTHR34853">
    <property type="match status" value="1"/>
</dbReference>
<keyword evidence="1" id="KW-0732">Signal</keyword>
<name>A0A917Z4G1_9ACTN</name>
<keyword evidence="4" id="KW-1185">Reference proteome</keyword>
<dbReference type="Gene3D" id="3.40.50.1820">
    <property type="entry name" value="alpha/beta hydrolase"/>
    <property type="match status" value="2"/>
</dbReference>
<evidence type="ECO:0000256" key="1">
    <source>
        <dbReference type="SAM" id="SignalP"/>
    </source>
</evidence>
<sequence>MKSPRTTALLRRATAVTLAALTATAATAPTASAASAASADAAASRTAVTSTAEGARVPAVSGPRGKLLTARPLKGGAALPSAARTWSVTYLSEGATGKRVVVSGTVSVPKTAPPRGGWPVISWAHGTTGTADVCAPSKDDENGPAHAYVSAMRPTLDAWVARGFAVVQTDYEGLGTPGEHPYMNSRSAANTVIDIVRAARGVDRRVGRDWFTVGHSQGGHAALVTAAANDTRKGPRLRGAVSIAPGGWGLSQTVPYFRDNLPAPVDALAFLPTILIGASAAEPAVKPEEILTDEMRPLLAAARTACVAQVREVAAVTPVSQVIRTDADLAPLTAYLRAQEPVGLRVTVPTLVAQGTHDGLVPKQTTDLIVADLCRQTPKVTYRVYDGADHRGAVPRSFDDALAFTKAILAGQTPATTC</sequence>
<dbReference type="PIRSF" id="PIRSF029171">
    <property type="entry name" value="Esterase_LipA"/>
    <property type="match status" value="1"/>
</dbReference>
<comment type="caution">
    <text evidence="3">The sequence shown here is derived from an EMBL/GenBank/DDBJ whole genome shotgun (WGS) entry which is preliminary data.</text>
</comment>
<feature type="chain" id="PRO_5037264176" evidence="1">
    <location>
        <begin position="34"/>
        <end position="418"/>
    </location>
</feature>
<evidence type="ECO:0000313" key="4">
    <source>
        <dbReference type="Proteomes" id="UP000646523"/>
    </source>
</evidence>
<dbReference type="InterPro" id="IPR005152">
    <property type="entry name" value="Lipase_secreted"/>
</dbReference>
<reference evidence="3" key="2">
    <citation type="submission" date="2020-09" db="EMBL/GenBank/DDBJ databases">
        <authorList>
            <person name="Sun Q."/>
            <person name="Zhou Y."/>
        </authorList>
    </citation>
    <scope>NUCLEOTIDE SEQUENCE</scope>
    <source>
        <strain evidence="3">CGMCC 4.7368</strain>
    </source>
</reference>
<dbReference type="RefSeq" id="WP_225263437.1">
    <property type="nucleotide sequence ID" value="NZ_BMNH01000012.1"/>
</dbReference>
<feature type="signal peptide" evidence="1">
    <location>
        <begin position="1"/>
        <end position="33"/>
    </location>
</feature>
<dbReference type="EMBL" id="BMNH01000012">
    <property type="protein sequence ID" value="GGO72779.1"/>
    <property type="molecule type" value="Genomic_DNA"/>
</dbReference>
<evidence type="ECO:0000313" key="3">
    <source>
        <dbReference type="EMBL" id="GGO72779.1"/>
    </source>
</evidence>